<gene>
    <name evidence="2" type="ORF">HMPREF9018_1794</name>
</gene>
<proteinExistence type="predicted"/>
<feature type="domain" description="Tox-MPTase2" evidence="1">
    <location>
        <begin position="92"/>
        <end position="288"/>
    </location>
</feature>
<name>E1GTL8_9BACT</name>
<dbReference type="AlphaFoldDB" id="E1GTL8"/>
<dbReference type="EMBL" id="ADFQ01000007">
    <property type="protein sequence ID" value="EFN91984.1"/>
    <property type="molecule type" value="Genomic_DNA"/>
</dbReference>
<protein>
    <submittedName>
        <fullName evidence="2">RHS repeat-associated core domain protein</fullName>
    </submittedName>
</protein>
<evidence type="ECO:0000313" key="3">
    <source>
        <dbReference type="Proteomes" id="UP000016016"/>
    </source>
</evidence>
<reference evidence="2 3" key="1">
    <citation type="submission" date="2010-09" db="EMBL/GenBank/DDBJ databases">
        <authorList>
            <person name="Harkins D.M."/>
            <person name="Madupu R."/>
            <person name="Durkin A.S."/>
            <person name="Torralba M."/>
            <person name="Methe B."/>
            <person name="Sutton G.G."/>
            <person name="Nelson K.E."/>
        </authorList>
    </citation>
    <scope>NUCLEOTIDE SEQUENCE [LARGE SCALE GENOMIC DNA]</scope>
    <source>
        <strain evidence="2 3">CRIS 21A-A</strain>
    </source>
</reference>
<evidence type="ECO:0000259" key="1">
    <source>
        <dbReference type="Pfam" id="PF15638"/>
    </source>
</evidence>
<dbReference type="Pfam" id="PF15638">
    <property type="entry name" value="Tox-MPTase2"/>
    <property type="match status" value="1"/>
</dbReference>
<dbReference type="NCBIfam" id="TIGR03696">
    <property type="entry name" value="Rhs_assc_core"/>
    <property type="match status" value="1"/>
</dbReference>
<dbReference type="InterPro" id="IPR050708">
    <property type="entry name" value="T6SS_VgrG/RHS"/>
</dbReference>
<sequence>MDGEVSQHIEYVPFGEVFIEERNNTWNTPYLFNAKEFDEETGMYYYGERYYEPRLGLWMSTDPMEKNMPYSSTYTYCHNNPINRIDKNGLADYFSTSGKFIRSDGNDKDPYIYIQTKKGNVILSDYNFGNYKSGGLRKMMRIVYHYANKNRTTQHATTIGVDASTPKGTDSNSLAYTLNDKTIRVLVKKGFFNKELSQIYNMSSTLSHESFHTQIRGKSREEEIQVIMRQMQAPEFKKTTDTFREGTAGYLQEELQKLYKENNRIFNKYIGKASELLKANGVNSVPIYLNGGNEIQF</sequence>
<comment type="caution">
    <text evidence="2">The sequence shown here is derived from an EMBL/GenBank/DDBJ whole genome shotgun (WGS) entry which is preliminary data.</text>
</comment>
<dbReference type="PANTHER" id="PTHR32305:SF15">
    <property type="entry name" value="PROTEIN RHSA-RELATED"/>
    <property type="match status" value="1"/>
</dbReference>
<evidence type="ECO:0000313" key="2">
    <source>
        <dbReference type="EMBL" id="EFN91984.1"/>
    </source>
</evidence>
<organism evidence="2 3">
    <name type="scientific">Prevotella amnii CRIS 21A-A</name>
    <dbReference type="NCBI Taxonomy" id="679191"/>
    <lineage>
        <taxon>Bacteria</taxon>
        <taxon>Pseudomonadati</taxon>
        <taxon>Bacteroidota</taxon>
        <taxon>Bacteroidia</taxon>
        <taxon>Bacteroidales</taxon>
        <taxon>Prevotellaceae</taxon>
        <taxon>Prevotella</taxon>
    </lineage>
</organism>
<dbReference type="Proteomes" id="UP000016016">
    <property type="component" value="Unassembled WGS sequence"/>
</dbReference>
<dbReference type="Gene3D" id="2.180.10.10">
    <property type="entry name" value="RHS repeat-associated core"/>
    <property type="match status" value="1"/>
</dbReference>
<dbReference type="InterPro" id="IPR028914">
    <property type="entry name" value="Tox-MPTase2_dom"/>
</dbReference>
<dbReference type="InterPro" id="IPR022385">
    <property type="entry name" value="Rhs_assc_core"/>
</dbReference>
<dbReference type="eggNOG" id="COG3209">
    <property type="taxonomic scope" value="Bacteria"/>
</dbReference>
<dbReference type="PANTHER" id="PTHR32305">
    <property type="match status" value="1"/>
</dbReference>
<accession>E1GTL8</accession>